<evidence type="ECO:0000313" key="2">
    <source>
        <dbReference type="Proteomes" id="UP000095228"/>
    </source>
</evidence>
<accession>A0A1I7PHC2</accession>
<dbReference type="Proteomes" id="UP000095228">
    <property type="component" value="Chromosome"/>
</dbReference>
<dbReference type="EMBL" id="CP016094">
    <property type="protein sequence ID" value="AOS42998.1"/>
    <property type="molecule type" value="Genomic_DNA"/>
</dbReference>
<reference evidence="1 2" key="1">
    <citation type="submission" date="2016-06" db="EMBL/GenBank/DDBJ databases">
        <title>Three novel species with peptidoglycan cell walls form the new genus Lacunisphaera gen. nov. in the family Opitutaceae of the verrucomicrobial subdivision 4.</title>
        <authorList>
            <person name="Rast P."/>
            <person name="Gloeckner I."/>
            <person name="Jogler M."/>
            <person name="Boedeker C."/>
            <person name="Jeske O."/>
            <person name="Wiegand S."/>
            <person name="Reinhardt R."/>
            <person name="Schumann P."/>
            <person name="Rohde M."/>
            <person name="Spring S."/>
            <person name="Gloeckner F.O."/>
            <person name="Jogler C."/>
        </authorList>
    </citation>
    <scope>NUCLEOTIDE SEQUENCE [LARGE SCALE GENOMIC DNA]</scope>
    <source>
        <strain evidence="1 2">IG16b</strain>
    </source>
</reference>
<organism evidence="1 2">
    <name type="scientific">Lacunisphaera limnophila</name>
    <dbReference type="NCBI Taxonomy" id="1838286"/>
    <lineage>
        <taxon>Bacteria</taxon>
        <taxon>Pseudomonadati</taxon>
        <taxon>Verrucomicrobiota</taxon>
        <taxon>Opitutia</taxon>
        <taxon>Opitutales</taxon>
        <taxon>Opitutaceae</taxon>
        <taxon>Lacunisphaera</taxon>
    </lineage>
</organism>
<dbReference type="OrthoDB" id="192012at2"/>
<evidence type="ECO:0000313" key="1">
    <source>
        <dbReference type="EMBL" id="AOS42998.1"/>
    </source>
</evidence>
<name>A0A1I7PHC2_9BACT</name>
<dbReference type="STRING" id="1838286.Verru16b_00036"/>
<gene>
    <name evidence="1" type="ORF">Verru16b_00036</name>
</gene>
<proteinExistence type="predicted"/>
<evidence type="ECO:0008006" key="3">
    <source>
        <dbReference type="Google" id="ProtNLM"/>
    </source>
</evidence>
<dbReference type="KEGG" id="obg:Verru16b_00036"/>
<protein>
    <recommendedName>
        <fullName evidence="3">DUF3379 domain-containing protein</fullName>
    </recommendedName>
</protein>
<sequence length="245" mass="25961">MNNEEAKFILQGYRPNGADAGDETFAAALEQAKRDPALGAWFAQQLAFDAALSAKLGRIVPPADLRSAILAGGRASAGATPVRAWWNHPVWMGAAASVAILMAAGLALWPKQASAFDDFAYADARLGPTHGHEGNGAATGALQLMLSQPTTKLGQKLPVSFATLHETGCRTVNYREADVLEVCFERNGEWFHVYIGRAADFPDRKPGAGLTIVDKPSGAVATWADGEHVIVVVSNVGRQSLEALL</sequence>
<keyword evidence="2" id="KW-1185">Reference proteome</keyword>
<dbReference type="RefSeq" id="WP_069960396.1">
    <property type="nucleotide sequence ID" value="NZ_CP016094.1"/>
</dbReference>
<dbReference type="AlphaFoldDB" id="A0A1I7PHC2"/>